<dbReference type="Pfam" id="PF17910">
    <property type="entry name" value="FeoB_Cyto"/>
    <property type="match status" value="1"/>
</dbReference>
<feature type="transmembrane region" description="Helical" evidence="15">
    <location>
        <begin position="632"/>
        <end position="650"/>
    </location>
</feature>
<dbReference type="SUPFAM" id="SSF52540">
    <property type="entry name" value="P-loop containing nucleoside triphosphate hydrolases"/>
    <property type="match status" value="1"/>
</dbReference>
<dbReference type="InterPro" id="IPR011642">
    <property type="entry name" value="Gate_dom"/>
</dbReference>
<dbReference type="Pfam" id="PF07670">
    <property type="entry name" value="Gate"/>
    <property type="match status" value="2"/>
</dbReference>
<evidence type="ECO:0000256" key="8">
    <source>
        <dbReference type="ARBA" id="ARBA00022989"/>
    </source>
</evidence>
<keyword evidence="3 15" id="KW-0813">Transport</keyword>
<feature type="region of interest" description="Disordered" evidence="16">
    <location>
        <begin position="89"/>
        <end position="108"/>
    </location>
</feature>
<keyword evidence="7" id="KW-0547">Nucleotide-binding</keyword>
<dbReference type="InterPro" id="IPR030389">
    <property type="entry name" value="G_FEOB_dom"/>
</dbReference>
<evidence type="ECO:0000313" key="19">
    <source>
        <dbReference type="Proteomes" id="UP000649826"/>
    </source>
</evidence>
<dbReference type="InterPro" id="IPR027417">
    <property type="entry name" value="P-loop_NTPase"/>
</dbReference>
<dbReference type="Pfam" id="PF07664">
    <property type="entry name" value="FeoB_C"/>
    <property type="match status" value="1"/>
</dbReference>
<dbReference type="Pfam" id="PF04023">
    <property type="entry name" value="FeoA"/>
    <property type="match status" value="1"/>
</dbReference>
<comment type="caution">
    <text evidence="18">The sequence shown here is derived from an EMBL/GenBank/DDBJ whole genome shotgun (WGS) entry which is preliminary data.</text>
</comment>
<dbReference type="InterPro" id="IPR007167">
    <property type="entry name" value="Fe-transptr_FeoA-like"/>
</dbReference>
<comment type="function">
    <text evidence="1 15">Probable transporter of a GTP-driven Fe(2+) uptake system.</text>
</comment>
<keyword evidence="5 15" id="KW-0410">Iron transport</keyword>
<dbReference type="InterPro" id="IPR008988">
    <property type="entry name" value="Transcriptional_repressor_C"/>
</dbReference>
<feature type="compositionally biased region" description="Basic and acidic residues" evidence="16">
    <location>
        <begin position="95"/>
        <end position="108"/>
    </location>
</feature>
<keyword evidence="4" id="KW-1003">Cell membrane</keyword>
<keyword evidence="8 15" id="KW-1133">Transmembrane helix</keyword>
<dbReference type="Gene3D" id="2.30.30.90">
    <property type="match status" value="1"/>
</dbReference>
<dbReference type="Gene3D" id="1.10.287.1770">
    <property type="match status" value="1"/>
</dbReference>
<evidence type="ECO:0000256" key="7">
    <source>
        <dbReference type="ARBA" id="ARBA00022741"/>
    </source>
</evidence>
<evidence type="ECO:0000256" key="2">
    <source>
        <dbReference type="ARBA" id="ARBA00004651"/>
    </source>
</evidence>
<keyword evidence="12 15" id="KW-0472">Membrane</keyword>
<evidence type="ECO:0000256" key="16">
    <source>
        <dbReference type="SAM" id="MobiDB-lite"/>
    </source>
</evidence>
<feature type="transmembrane region" description="Helical" evidence="15">
    <location>
        <begin position="403"/>
        <end position="428"/>
    </location>
</feature>
<evidence type="ECO:0000256" key="5">
    <source>
        <dbReference type="ARBA" id="ARBA00022496"/>
    </source>
</evidence>
<dbReference type="EMBL" id="JACOQG010000004">
    <property type="protein sequence ID" value="MBC5778817.1"/>
    <property type="molecule type" value="Genomic_DNA"/>
</dbReference>
<dbReference type="InterPro" id="IPR038157">
    <property type="entry name" value="FeoA_core_dom"/>
</dbReference>
<dbReference type="Pfam" id="PF02421">
    <property type="entry name" value="FeoB_N"/>
    <property type="match status" value="1"/>
</dbReference>
<feature type="domain" description="FeoB-type G" evidence="17">
    <location>
        <begin position="115"/>
        <end position="276"/>
    </location>
</feature>
<dbReference type="InterPro" id="IPR006073">
    <property type="entry name" value="GTP-bd"/>
</dbReference>
<evidence type="ECO:0000256" key="3">
    <source>
        <dbReference type="ARBA" id="ARBA00022448"/>
    </source>
</evidence>
<dbReference type="SMART" id="SM00899">
    <property type="entry name" value="FeoA"/>
    <property type="match status" value="1"/>
</dbReference>
<evidence type="ECO:0000256" key="10">
    <source>
        <dbReference type="ARBA" id="ARBA00023065"/>
    </source>
</evidence>
<evidence type="ECO:0000256" key="1">
    <source>
        <dbReference type="ARBA" id="ARBA00003926"/>
    </source>
</evidence>
<dbReference type="PRINTS" id="PR00326">
    <property type="entry name" value="GTP1OBG"/>
</dbReference>
<organism evidence="18 19">
    <name type="scientific">Blautia difficilis</name>
    <dbReference type="NCBI Taxonomy" id="2763027"/>
    <lineage>
        <taxon>Bacteria</taxon>
        <taxon>Bacillati</taxon>
        <taxon>Bacillota</taxon>
        <taxon>Clostridia</taxon>
        <taxon>Lachnospirales</taxon>
        <taxon>Lachnospiraceae</taxon>
        <taxon>Blautia</taxon>
    </lineage>
</organism>
<dbReference type="SUPFAM" id="SSF50037">
    <property type="entry name" value="C-terminal domain of transcriptional repressors"/>
    <property type="match status" value="1"/>
</dbReference>
<dbReference type="InterPro" id="IPR005225">
    <property type="entry name" value="Small_GTP-bd"/>
</dbReference>
<evidence type="ECO:0000256" key="15">
    <source>
        <dbReference type="RuleBase" id="RU362098"/>
    </source>
</evidence>
<dbReference type="PANTHER" id="PTHR43185:SF1">
    <property type="entry name" value="FE(2+) TRANSPORTER FEOB"/>
    <property type="match status" value="1"/>
</dbReference>
<evidence type="ECO:0000256" key="4">
    <source>
        <dbReference type="ARBA" id="ARBA00022475"/>
    </source>
</evidence>
<feature type="transmembrane region" description="Helical" evidence="15">
    <location>
        <begin position="543"/>
        <end position="568"/>
    </location>
</feature>
<keyword evidence="11 15" id="KW-0342">GTP-binding</keyword>
<evidence type="ECO:0000256" key="11">
    <source>
        <dbReference type="ARBA" id="ARBA00023134"/>
    </source>
</evidence>
<dbReference type="PANTHER" id="PTHR43185">
    <property type="entry name" value="FERROUS IRON TRANSPORT PROTEIN B"/>
    <property type="match status" value="1"/>
</dbReference>
<reference evidence="18 19" key="1">
    <citation type="submission" date="2020-08" db="EMBL/GenBank/DDBJ databases">
        <title>Genome public.</title>
        <authorList>
            <person name="Liu C."/>
            <person name="Sun Q."/>
        </authorList>
    </citation>
    <scope>NUCLEOTIDE SEQUENCE [LARGE SCALE GENOMIC DNA]</scope>
    <source>
        <strain evidence="18 19">M29</strain>
    </source>
</reference>
<evidence type="ECO:0000259" key="17">
    <source>
        <dbReference type="PROSITE" id="PS51711"/>
    </source>
</evidence>
<dbReference type="InterPro" id="IPR050860">
    <property type="entry name" value="FeoB_GTPase"/>
</dbReference>
<keyword evidence="19" id="KW-1185">Reference proteome</keyword>
<accession>A0ABR7IFK8</accession>
<dbReference type="Gene3D" id="3.40.50.300">
    <property type="entry name" value="P-loop containing nucleotide triphosphate hydrolases"/>
    <property type="match status" value="1"/>
</dbReference>
<dbReference type="Proteomes" id="UP000649826">
    <property type="component" value="Unassembled WGS sequence"/>
</dbReference>
<feature type="transmembrane region" description="Helical" evidence="15">
    <location>
        <begin position="574"/>
        <end position="594"/>
    </location>
</feature>
<evidence type="ECO:0000256" key="12">
    <source>
        <dbReference type="ARBA" id="ARBA00023136"/>
    </source>
</evidence>
<feature type="transmembrane region" description="Helical" evidence="15">
    <location>
        <begin position="464"/>
        <end position="488"/>
    </location>
</feature>
<dbReference type="PROSITE" id="PS51711">
    <property type="entry name" value="G_FEOB"/>
    <property type="match status" value="1"/>
</dbReference>
<evidence type="ECO:0000313" key="18">
    <source>
        <dbReference type="EMBL" id="MBC5778817.1"/>
    </source>
</evidence>
<name>A0ABR7IFK8_9FIRM</name>
<dbReference type="NCBIfam" id="TIGR00437">
    <property type="entry name" value="feoB"/>
    <property type="match status" value="1"/>
</dbReference>
<evidence type="ECO:0000256" key="13">
    <source>
        <dbReference type="ARBA" id="ARBA00031200"/>
    </source>
</evidence>
<sequence>MTLKDLEIGKSAVIKTVGGKGALRQHFLDMGMIPGAEVTVVKFAPMGDPMELQVHGYELTLRLAEAEQIEIEQIPRRSNSHKRIDTLSDAAHPGLGEEGKYHSKKDEHPLPEDTVLTYALVGNQNCGKTTLFNQLTGSNQHVGNFPGVTVDRKTGTIKGHPNTEITDLPGIYSMSPYSSEEIVSRNFVLESKPKAIINIVDATNIERNLYLTMQLLEMDIPMVVALNMMDEVVGNQGSIDVNMMEALLGVPVIPISAAKNEGVDELVKHALHIAKYQERPLRQDFCDKNDHEGSVHRCIHAVMHLIEDHAAQADIPARFAATKAIEGDPLVLERLKLDTNESEMLEHIVQQMETERQVDRSAAIADMRFDFIERLCEQTVVKPMESKERIRSEKIDRILTGKYTAIPCFIGIMVLVFYLTFNVIGAWLQSLLEMGIDKVSELADAALTAAHVNSAMHSLVIDGIFTGVGSVLSFLPIIVTLFFFLSLMEDSGYIARVAFVMDKLLRKIGLSGRSIVPMLIGFGCTVPAVMATRTLTSERDRKMTILLTPFMSCTAKLPIYSFFVSSFFPKKGGLIMAGLYLLGILVGILVAFLYNGTLFKGDPVPFVMELPNYRLPGAKNVTQLLWEKAKDFLQRAFSVILLATMVVWFLQSFDLHLNLVKDSSDSILALVAGCLAPVFKPLGLGDWRICTALISGFMAKESVVSTLEVLFAGSIASVLTPLAAASLLAFSLLYTPCVAAIASVKRELGGRWAAFVVLWQCAIAWIVAWIVHLIGGIW</sequence>
<comment type="similarity">
    <text evidence="15">Belongs to the TRAFAC class TrmE-Era-EngA-EngB-Septin-like GTPase superfamily. FeoB GTPase (TC 9.A.8) family.</text>
</comment>
<feature type="transmembrane region" description="Helical" evidence="15">
    <location>
        <begin position="709"/>
        <end position="742"/>
    </location>
</feature>
<gene>
    <name evidence="18" type="primary">feoB</name>
    <name evidence="18" type="ORF">H8Z82_03910</name>
</gene>
<comment type="subcellular location">
    <subcellularLocation>
        <location evidence="2 15">Cell membrane</location>
        <topology evidence="2 15">Multi-pass membrane protein</topology>
    </subcellularLocation>
</comment>
<dbReference type="InterPro" id="IPR011640">
    <property type="entry name" value="Fe2_transport_prot_B_C"/>
</dbReference>
<evidence type="ECO:0000256" key="14">
    <source>
        <dbReference type="NCBIfam" id="TIGR00437"/>
    </source>
</evidence>
<dbReference type="NCBIfam" id="TIGR00231">
    <property type="entry name" value="small_GTP"/>
    <property type="match status" value="1"/>
</dbReference>
<keyword evidence="6 15" id="KW-0812">Transmembrane</keyword>
<feature type="transmembrane region" description="Helical" evidence="15">
    <location>
        <begin position="754"/>
        <end position="775"/>
    </location>
</feature>
<evidence type="ECO:0000256" key="6">
    <source>
        <dbReference type="ARBA" id="ARBA00022692"/>
    </source>
</evidence>
<proteinExistence type="inferred from homology"/>
<keyword evidence="9 15" id="KW-0408">Iron</keyword>
<dbReference type="InterPro" id="IPR003373">
    <property type="entry name" value="Fe2_transport_prot-B"/>
</dbReference>
<keyword evidence="10" id="KW-0406">Ion transport</keyword>
<dbReference type="RefSeq" id="WP_186994316.1">
    <property type="nucleotide sequence ID" value="NZ_JACOQG010000004.1"/>
</dbReference>
<evidence type="ECO:0000256" key="9">
    <source>
        <dbReference type="ARBA" id="ARBA00023004"/>
    </source>
</evidence>
<feature type="transmembrane region" description="Helical" evidence="15">
    <location>
        <begin position="508"/>
        <end position="531"/>
    </location>
</feature>
<dbReference type="CDD" id="cd01879">
    <property type="entry name" value="FeoB"/>
    <property type="match status" value="1"/>
</dbReference>
<protein>
    <recommendedName>
        <fullName evidence="13 14">Ferrous iron transport protein B</fullName>
    </recommendedName>
</protein>
<dbReference type="InterPro" id="IPR041069">
    <property type="entry name" value="FeoB_Cyto"/>
</dbReference>